<name>A3IIN2_9CHRO</name>
<gene>
    <name evidence="1" type="ORF">CY0110_17752</name>
</gene>
<proteinExistence type="predicted"/>
<reference evidence="1 2" key="1">
    <citation type="submission" date="2007-03" db="EMBL/GenBank/DDBJ databases">
        <authorList>
            <person name="Stal L."/>
            <person name="Ferriera S."/>
            <person name="Johnson J."/>
            <person name="Kravitz S."/>
            <person name="Beeson K."/>
            <person name="Sutton G."/>
            <person name="Rogers Y.-H."/>
            <person name="Friedman R."/>
            <person name="Frazier M."/>
            <person name="Venter J.C."/>
        </authorList>
    </citation>
    <scope>NUCLEOTIDE SEQUENCE [LARGE SCALE GENOMIC DNA]</scope>
    <source>
        <strain evidence="1 2">CCY0110</strain>
    </source>
</reference>
<evidence type="ECO:0000313" key="2">
    <source>
        <dbReference type="Proteomes" id="UP000003781"/>
    </source>
</evidence>
<protein>
    <submittedName>
        <fullName evidence="1">Uncharacterized protein</fullName>
    </submittedName>
</protein>
<organism evidence="1 2">
    <name type="scientific">Crocosphaera chwakensis CCY0110</name>
    <dbReference type="NCBI Taxonomy" id="391612"/>
    <lineage>
        <taxon>Bacteria</taxon>
        <taxon>Bacillati</taxon>
        <taxon>Cyanobacteriota</taxon>
        <taxon>Cyanophyceae</taxon>
        <taxon>Oscillatoriophycideae</taxon>
        <taxon>Chroococcales</taxon>
        <taxon>Aphanothecaceae</taxon>
        <taxon>Crocosphaera</taxon>
        <taxon>Crocosphaera chwakensis</taxon>
    </lineage>
</organism>
<dbReference type="EMBL" id="AAXW01000002">
    <property type="protein sequence ID" value="EAZ93664.1"/>
    <property type="molecule type" value="Genomic_DNA"/>
</dbReference>
<dbReference type="AlphaFoldDB" id="A3IIN2"/>
<evidence type="ECO:0000313" key="1">
    <source>
        <dbReference type="EMBL" id="EAZ93664.1"/>
    </source>
</evidence>
<comment type="caution">
    <text evidence="1">The sequence shown here is derived from an EMBL/GenBank/DDBJ whole genome shotgun (WGS) entry which is preliminary data.</text>
</comment>
<accession>A3IIN2</accession>
<keyword evidence="2" id="KW-1185">Reference proteome</keyword>
<sequence length="21" mass="2529">MQMLSFSYYIIDNCKILLVFS</sequence>
<dbReference type="Proteomes" id="UP000003781">
    <property type="component" value="Unassembled WGS sequence"/>
</dbReference>